<sequence length="181" mass="20509">MNTNLKLLESHSAELPPIPAGIYYGQNEDLDAINRAIYRRNVSEFPLRPNLDARSSSTRQVLYPTTDIRSSYKGQYMDYSTKSGFAPIQSMGPVSGFNVNDETRLRNQYFALQHGAEQSYYVPSAQSDMYKVHVPSESNPYAQPFPDLFVQSQYTTAPPPFMNKIGTSVFNNCTQTQLRML</sequence>
<reference evidence="1" key="1">
    <citation type="journal article" date="2020" name="Nature">
        <title>Giant virus diversity and host interactions through global metagenomics.</title>
        <authorList>
            <person name="Schulz F."/>
            <person name="Roux S."/>
            <person name="Paez-Espino D."/>
            <person name="Jungbluth S."/>
            <person name="Walsh D.A."/>
            <person name="Denef V.J."/>
            <person name="McMahon K.D."/>
            <person name="Konstantinidis K.T."/>
            <person name="Eloe-Fadrosh E.A."/>
            <person name="Kyrpides N.C."/>
            <person name="Woyke T."/>
        </authorList>
    </citation>
    <scope>NUCLEOTIDE SEQUENCE</scope>
    <source>
        <strain evidence="1">GVMAG-M-3300023184-16</strain>
    </source>
</reference>
<name>A0A6C0HTQ6_9ZZZZ</name>
<protein>
    <submittedName>
        <fullName evidence="1">Uncharacterized protein</fullName>
    </submittedName>
</protein>
<dbReference type="EMBL" id="MN740015">
    <property type="protein sequence ID" value="QHT84138.1"/>
    <property type="molecule type" value="Genomic_DNA"/>
</dbReference>
<evidence type="ECO:0000313" key="1">
    <source>
        <dbReference type="EMBL" id="QHT84138.1"/>
    </source>
</evidence>
<dbReference type="AlphaFoldDB" id="A0A6C0HTQ6"/>
<proteinExistence type="predicted"/>
<organism evidence="1">
    <name type="scientific">viral metagenome</name>
    <dbReference type="NCBI Taxonomy" id="1070528"/>
    <lineage>
        <taxon>unclassified sequences</taxon>
        <taxon>metagenomes</taxon>
        <taxon>organismal metagenomes</taxon>
    </lineage>
</organism>
<accession>A0A6C0HTQ6</accession>